<dbReference type="Proteomes" id="UP000215914">
    <property type="component" value="Unassembled WGS sequence"/>
</dbReference>
<sequence>MYRTSVPMANLSNSNTPMGPFQMTVLVVSKASLNDLMESGPISNPIHPSGMLDAGTICIHIQHTIYSRILNTISTVAQVPITGGGL</sequence>
<gene>
    <name evidence="1" type="ORF">HanXRQr2_Chr05g0235131</name>
</gene>
<dbReference type="Gramene" id="mRNA:HanXRQr2_Chr05g0235131">
    <property type="protein sequence ID" value="CDS:HanXRQr2_Chr05g0235131.1"/>
    <property type="gene ID" value="HanXRQr2_Chr05g0235131"/>
</dbReference>
<keyword evidence="2" id="KW-1185">Reference proteome</keyword>
<comment type="caution">
    <text evidence="1">The sequence shown here is derived from an EMBL/GenBank/DDBJ whole genome shotgun (WGS) entry which is preliminary data.</text>
</comment>
<name>A0A9K3J373_HELAN</name>
<reference evidence="1" key="1">
    <citation type="journal article" date="2017" name="Nature">
        <title>The sunflower genome provides insights into oil metabolism, flowering and Asterid evolution.</title>
        <authorList>
            <person name="Badouin H."/>
            <person name="Gouzy J."/>
            <person name="Grassa C.J."/>
            <person name="Murat F."/>
            <person name="Staton S.E."/>
            <person name="Cottret L."/>
            <person name="Lelandais-Briere C."/>
            <person name="Owens G.L."/>
            <person name="Carrere S."/>
            <person name="Mayjonade B."/>
            <person name="Legrand L."/>
            <person name="Gill N."/>
            <person name="Kane N.C."/>
            <person name="Bowers J.E."/>
            <person name="Hubner S."/>
            <person name="Bellec A."/>
            <person name="Berard A."/>
            <person name="Berges H."/>
            <person name="Blanchet N."/>
            <person name="Boniface M.C."/>
            <person name="Brunel D."/>
            <person name="Catrice O."/>
            <person name="Chaidir N."/>
            <person name="Claudel C."/>
            <person name="Donnadieu C."/>
            <person name="Faraut T."/>
            <person name="Fievet G."/>
            <person name="Helmstetter N."/>
            <person name="King M."/>
            <person name="Knapp S.J."/>
            <person name="Lai Z."/>
            <person name="Le Paslier M.C."/>
            <person name="Lippi Y."/>
            <person name="Lorenzon L."/>
            <person name="Mandel J.R."/>
            <person name="Marage G."/>
            <person name="Marchand G."/>
            <person name="Marquand E."/>
            <person name="Bret-Mestries E."/>
            <person name="Morien E."/>
            <person name="Nambeesan S."/>
            <person name="Nguyen T."/>
            <person name="Pegot-Espagnet P."/>
            <person name="Pouilly N."/>
            <person name="Raftis F."/>
            <person name="Sallet E."/>
            <person name="Schiex T."/>
            <person name="Thomas J."/>
            <person name="Vandecasteele C."/>
            <person name="Vares D."/>
            <person name="Vear F."/>
            <person name="Vautrin S."/>
            <person name="Crespi M."/>
            <person name="Mangin B."/>
            <person name="Burke J.M."/>
            <person name="Salse J."/>
            <person name="Munos S."/>
            <person name="Vincourt P."/>
            <person name="Rieseberg L.H."/>
            <person name="Langlade N.B."/>
        </authorList>
    </citation>
    <scope>NUCLEOTIDE SEQUENCE</scope>
    <source>
        <tissue evidence="1">Leaves</tissue>
    </source>
</reference>
<evidence type="ECO:0000313" key="1">
    <source>
        <dbReference type="EMBL" id="KAF5807567.1"/>
    </source>
</evidence>
<dbReference type="AlphaFoldDB" id="A0A9K3J373"/>
<reference evidence="1" key="2">
    <citation type="submission" date="2020-06" db="EMBL/GenBank/DDBJ databases">
        <title>Helianthus annuus Genome sequencing and assembly Release 2.</title>
        <authorList>
            <person name="Gouzy J."/>
            <person name="Langlade N."/>
            <person name="Munos S."/>
        </authorList>
    </citation>
    <scope>NUCLEOTIDE SEQUENCE</scope>
    <source>
        <tissue evidence="1">Leaves</tissue>
    </source>
</reference>
<evidence type="ECO:0000313" key="2">
    <source>
        <dbReference type="Proteomes" id="UP000215914"/>
    </source>
</evidence>
<protein>
    <submittedName>
        <fullName evidence="1">Uncharacterized protein</fullName>
    </submittedName>
</protein>
<proteinExistence type="predicted"/>
<organism evidence="1 2">
    <name type="scientific">Helianthus annuus</name>
    <name type="common">Common sunflower</name>
    <dbReference type="NCBI Taxonomy" id="4232"/>
    <lineage>
        <taxon>Eukaryota</taxon>
        <taxon>Viridiplantae</taxon>
        <taxon>Streptophyta</taxon>
        <taxon>Embryophyta</taxon>
        <taxon>Tracheophyta</taxon>
        <taxon>Spermatophyta</taxon>
        <taxon>Magnoliopsida</taxon>
        <taxon>eudicotyledons</taxon>
        <taxon>Gunneridae</taxon>
        <taxon>Pentapetalae</taxon>
        <taxon>asterids</taxon>
        <taxon>campanulids</taxon>
        <taxon>Asterales</taxon>
        <taxon>Asteraceae</taxon>
        <taxon>Asteroideae</taxon>
        <taxon>Heliantheae alliance</taxon>
        <taxon>Heliantheae</taxon>
        <taxon>Helianthus</taxon>
    </lineage>
</organism>
<accession>A0A9K3J373</accession>
<dbReference type="EMBL" id="MNCJ02000320">
    <property type="protein sequence ID" value="KAF5807567.1"/>
    <property type="molecule type" value="Genomic_DNA"/>
</dbReference>